<evidence type="ECO:0000256" key="2">
    <source>
        <dbReference type="ARBA" id="ARBA00022857"/>
    </source>
</evidence>
<dbReference type="InterPro" id="IPR023210">
    <property type="entry name" value="NADP_OxRdtase_dom"/>
</dbReference>
<dbReference type="PRINTS" id="PR01577">
    <property type="entry name" value="KCNABCHANNEL"/>
</dbReference>
<comment type="similarity">
    <text evidence="1">Belongs to the shaker potassium channel beta subunit family.</text>
</comment>
<gene>
    <name evidence="5" type="ORF">BKA55DRAFT_542733</name>
</gene>
<dbReference type="GeneID" id="70220467"/>
<evidence type="ECO:0000259" key="4">
    <source>
        <dbReference type="Pfam" id="PF00248"/>
    </source>
</evidence>
<reference evidence="5" key="1">
    <citation type="journal article" date="2021" name="Nat. Commun.">
        <title>Genetic determinants of endophytism in the Arabidopsis root mycobiome.</title>
        <authorList>
            <person name="Mesny F."/>
            <person name="Miyauchi S."/>
            <person name="Thiergart T."/>
            <person name="Pickel B."/>
            <person name="Atanasova L."/>
            <person name="Karlsson M."/>
            <person name="Huettel B."/>
            <person name="Barry K.W."/>
            <person name="Haridas S."/>
            <person name="Chen C."/>
            <person name="Bauer D."/>
            <person name="Andreopoulos W."/>
            <person name="Pangilinan J."/>
            <person name="LaButti K."/>
            <person name="Riley R."/>
            <person name="Lipzen A."/>
            <person name="Clum A."/>
            <person name="Drula E."/>
            <person name="Henrissat B."/>
            <person name="Kohler A."/>
            <person name="Grigoriev I.V."/>
            <person name="Martin F.M."/>
            <person name="Hacquard S."/>
        </authorList>
    </citation>
    <scope>NUCLEOTIDE SEQUENCE</scope>
    <source>
        <strain evidence="5">MPI-CAGE-AT-0023</strain>
    </source>
</reference>
<comment type="caution">
    <text evidence="5">The sequence shown here is derived from an EMBL/GenBank/DDBJ whole genome shotgun (WGS) entry which is preliminary data.</text>
</comment>
<keyword evidence="6" id="KW-1185">Reference proteome</keyword>
<keyword evidence="3" id="KW-0560">Oxidoreductase</keyword>
<dbReference type="AlphaFoldDB" id="A0A9P9GIH3"/>
<evidence type="ECO:0000313" key="5">
    <source>
        <dbReference type="EMBL" id="KAH7240138.1"/>
    </source>
</evidence>
<dbReference type="OrthoDB" id="1720422at2759"/>
<dbReference type="SUPFAM" id="SSF51430">
    <property type="entry name" value="NAD(P)-linked oxidoreductase"/>
    <property type="match status" value="1"/>
</dbReference>
<dbReference type="PANTHER" id="PTHR43150">
    <property type="entry name" value="HYPERKINETIC, ISOFORM M"/>
    <property type="match status" value="1"/>
</dbReference>
<dbReference type="CDD" id="cd19143">
    <property type="entry name" value="AKR_AKR6C1_2"/>
    <property type="match status" value="1"/>
</dbReference>
<evidence type="ECO:0000313" key="6">
    <source>
        <dbReference type="Proteomes" id="UP000720189"/>
    </source>
</evidence>
<dbReference type="Pfam" id="PF00248">
    <property type="entry name" value="Aldo_ket_red"/>
    <property type="match status" value="1"/>
</dbReference>
<dbReference type="PANTHER" id="PTHR43150:SF2">
    <property type="entry name" value="HYPERKINETIC, ISOFORM M"/>
    <property type="match status" value="1"/>
</dbReference>
<accession>A0A9P9GIH3</accession>
<feature type="domain" description="NADP-dependent oxidoreductase" evidence="4">
    <location>
        <begin position="29"/>
        <end position="335"/>
    </location>
</feature>
<dbReference type="RefSeq" id="XP_046045932.1">
    <property type="nucleotide sequence ID" value="XM_046190513.1"/>
</dbReference>
<proteinExistence type="inferred from homology"/>
<dbReference type="InterPro" id="IPR005399">
    <property type="entry name" value="K_chnl_volt-dep_bsu_KCNAB-rel"/>
</dbReference>
<protein>
    <submittedName>
        <fullName evidence="5">NADP-dependent oxidoreductase domain-containing protein</fullName>
    </submittedName>
</protein>
<dbReference type="EMBL" id="JAGMUX010000014">
    <property type="protein sequence ID" value="KAH7240138.1"/>
    <property type="molecule type" value="Genomic_DNA"/>
</dbReference>
<dbReference type="Gene3D" id="3.20.20.100">
    <property type="entry name" value="NADP-dependent oxidoreductase domain"/>
    <property type="match status" value="1"/>
</dbReference>
<dbReference type="InterPro" id="IPR036812">
    <property type="entry name" value="NAD(P)_OxRdtase_dom_sf"/>
</dbReference>
<organism evidence="5 6">
    <name type="scientific">Fusarium redolens</name>
    <dbReference type="NCBI Taxonomy" id="48865"/>
    <lineage>
        <taxon>Eukaryota</taxon>
        <taxon>Fungi</taxon>
        <taxon>Dikarya</taxon>
        <taxon>Ascomycota</taxon>
        <taxon>Pezizomycotina</taxon>
        <taxon>Sordariomycetes</taxon>
        <taxon>Hypocreomycetidae</taxon>
        <taxon>Hypocreales</taxon>
        <taxon>Nectriaceae</taxon>
        <taxon>Fusarium</taxon>
        <taxon>Fusarium redolens species complex</taxon>
    </lineage>
</organism>
<evidence type="ECO:0000256" key="3">
    <source>
        <dbReference type="ARBA" id="ARBA00023002"/>
    </source>
</evidence>
<dbReference type="Proteomes" id="UP000720189">
    <property type="component" value="Unassembled WGS sequence"/>
</dbReference>
<name>A0A9P9GIH3_FUSRE</name>
<dbReference type="GO" id="GO:0016491">
    <property type="term" value="F:oxidoreductase activity"/>
    <property type="evidence" value="ECO:0007669"/>
    <property type="project" value="UniProtKB-KW"/>
</dbReference>
<sequence>MPVETAYDPKDMLFRHLGPTGLKVSVFSLGGWLTYGGTQKGDIVKQILQKAWDHGVNTFDTAEVYANGESEVEMGRALKELGWPRDEYVLTTKVFFGTGRKEPNTRGLSRKHVVEGLKSSLKRLEQPYVDVVFAHRPDYATPMKEIVEGFTQVIRNLNLAYYWGTSEWTAAQITEATHIAERYNLIAPVVEQPQYNAFHRERFEVEYAPLFKQFEYGTTIWSPLASGLLTGKYNNGIPEDSRFATNKAFFENTVNELQTEAGKAKIEKVKKLTEVAERLGGNVAQLSLAWALKNPNVSTVILGATKVEQLEDNFKALEIYKKIDDKVLEEIETILDNKPKPAPTFNRESEISTKDAKNLSQASKHFHSATLQTLWKSVVIPAWSENDIYGIKIDDFPVDRLVFTKSIDLRFISENDTRACPHNRRLQTYREADDENIVAKLASFENFKGKILPLLEKCDKEQLESFSWDLGTCIPAPILGSNGIVARQQSTISSLKLTTHPFCTRYNSRERKIDLSAFHHLLNLSWRGPTSDNLKVFALALRNNKSYLQALELDLIDWPHIRKALGYRNDEERVHRLRARDYVAKMVLGLDKRSPRITFPNLHTLVLSHVPLTDTLVQAIDFEILRSLTIRACPQWYDFVLAMAQHRIPVKLKKLELQESWPKNDAATYDLEDGDPIEILLDSFQGLEEFYLDQTGMMLSKYTWDNVCHHSSTLKRFVNHSRFYDDELEDWTDLPDMMIIERDKKRFWDDPTSSPLYHLDLDFIGLSCEPINLKRLS</sequence>
<evidence type="ECO:0000256" key="1">
    <source>
        <dbReference type="ARBA" id="ARBA00006515"/>
    </source>
</evidence>
<keyword evidence="2" id="KW-0521">NADP</keyword>